<dbReference type="EMBL" id="ONZQ02000001">
    <property type="protein sequence ID" value="SPN97502.1"/>
    <property type="molecule type" value="Genomic_DNA"/>
</dbReference>
<dbReference type="FunFam" id="1.50.10.10:FF:000037">
    <property type="entry name" value="alpha-1,2-Mannosidase"/>
    <property type="match status" value="1"/>
</dbReference>
<keyword evidence="7" id="KW-0106">Calcium</keyword>
<gene>
    <name evidence="10" type="ORF">DNG_01016</name>
</gene>
<dbReference type="Proteomes" id="UP001187682">
    <property type="component" value="Unassembled WGS sequence"/>
</dbReference>
<dbReference type="EC" id="3.2.1.-" evidence="8"/>
<feature type="active site" description="Proton donor" evidence="6">
    <location>
        <position position="178"/>
    </location>
</feature>
<proteinExistence type="inferred from homology"/>
<dbReference type="AlphaFoldDB" id="A0AAE8MPR3"/>
<evidence type="ECO:0000256" key="3">
    <source>
        <dbReference type="ARBA" id="ARBA00007658"/>
    </source>
</evidence>
<dbReference type="InterPro" id="IPR012341">
    <property type="entry name" value="6hp_glycosidase-like_sf"/>
</dbReference>
<dbReference type="GO" id="GO:0005975">
    <property type="term" value="P:carbohydrate metabolic process"/>
    <property type="evidence" value="ECO:0007669"/>
    <property type="project" value="InterPro"/>
</dbReference>
<feature type="active site" evidence="6">
    <location>
        <position position="312"/>
    </location>
</feature>
<dbReference type="Pfam" id="PF01532">
    <property type="entry name" value="Glyco_hydro_47"/>
    <property type="match status" value="1"/>
</dbReference>
<dbReference type="GO" id="GO:0004571">
    <property type="term" value="F:mannosyl-oligosaccharide 1,2-alpha-mannosidase activity"/>
    <property type="evidence" value="ECO:0007669"/>
    <property type="project" value="InterPro"/>
</dbReference>
<evidence type="ECO:0000313" key="11">
    <source>
        <dbReference type="Proteomes" id="UP001187682"/>
    </source>
</evidence>
<sequence length="584" mass="65935">MPALYRRKRLLSFLVLAALGYLTWHILLPHRGEVISLGGVSFWRSSFDWSTVSRTHPVHSPRPLPAGPPLERPQVQHDFDGSGPRRIPDEELERRRNRVRDVFVRDWASYTKLAWKADELRPVSGRPQQSFGGWAATLVDSLDTLWIMDLKSEFDAGVRAVATLDWSRTSDSSINVFETTIRHLGGLLAAYDLSGEPALLAKAEELGDMLYMAFDTPNGIPPFWLDFSKARRGTQRAGDNEASAAMGSLTLEFTRLSQLTGRDKYFDAIDRVKDFYVRTQNETLLPGMWPVTINFAQETAHLNMFTLGGRADSLYEYFPKEYLLLGGLDESYKNMTLSSLDTARDHLLFRPMIRGSDDILFAGRAVVSSGVPRLVPESEHLTCFAGGMYALAGKVFGRDDYVTYGEQLARGSGWAYASFPTGVMPEIFELVPCGTDALERCEFDEERWETEGGHGLKEGFKYVTNSRYLLRPEAIEAVFYVYRITGKEEFLDLAWTMFEAIDKATETPLAHSAIADVKVEGETRKMDSMESFWFSETLKYFYLIFSPTDVISLDDWVLNTEAHPFKLPKAHAEVDAEVDTSDTV</sequence>
<keyword evidence="11" id="KW-1185">Reference proteome</keyword>
<keyword evidence="7" id="KW-0479">Metal-binding</keyword>
<dbReference type="InterPro" id="IPR036026">
    <property type="entry name" value="Seven-hairpin_glycosidases"/>
</dbReference>
<evidence type="ECO:0000256" key="8">
    <source>
        <dbReference type="RuleBase" id="RU361193"/>
    </source>
</evidence>
<feature type="compositionally biased region" description="Pro residues" evidence="9">
    <location>
        <begin position="60"/>
        <end position="71"/>
    </location>
</feature>
<dbReference type="Gene3D" id="1.50.10.10">
    <property type="match status" value="1"/>
</dbReference>
<feature type="active site" description="Proton donor" evidence="6">
    <location>
        <position position="426"/>
    </location>
</feature>
<dbReference type="InterPro" id="IPR001382">
    <property type="entry name" value="Glyco_hydro_47"/>
</dbReference>
<evidence type="ECO:0000256" key="9">
    <source>
        <dbReference type="SAM" id="MobiDB-lite"/>
    </source>
</evidence>
<dbReference type="GO" id="GO:0005509">
    <property type="term" value="F:calcium ion binding"/>
    <property type="evidence" value="ECO:0007669"/>
    <property type="project" value="InterPro"/>
</dbReference>
<keyword evidence="5" id="KW-1015">Disulfide bond</keyword>
<protein>
    <recommendedName>
        <fullName evidence="8">alpha-1,2-Mannosidase</fullName>
        <ecNumber evidence="8">3.2.1.-</ecNumber>
    </recommendedName>
</protein>
<dbReference type="PANTHER" id="PTHR11742:SF89">
    <property type="entry name" value="ALPHA-1,2-MANNOSIDASE"/>
    <property type="match status" value="1"/>
</dbReference>
<evidence type="ECO:0000256" key="5">
    <source>
        <dbReference type="ARBA" id="ARBA00023157"/>
    </source>
</evidence>
<evidence type="ECO:0000256" key="7">
    <source>
        <dbReference type="PIRSR" id="PIRSR601382-2"/>
    </source>
</evidence>
<name>A0AAE8MPR3_9PEZI</name>
<dbReference type="GO" id="GO:0016020">
    <property type="term" value="C:membrane"/>
    <property type="evidence" value="ECO:0007669"/>
    <property type="project" value="InterPro"/>
</dbReference>
<dbReference type="InterPro" id="IPR050749">
    <property type="entry name" value="Glycosyl_Hydrolase_47"/>
</dbReference>
<comment type="pathway">
    <text evidence="2">Protein modification; protein glycosylation.</text>
</comment>
<keyword evidence="4 8" id="KW-0378">Hydrolase</keyword>
<evidence type="ECO:0000256" key="2">
    <source>
        <dbReference type="ARBA" id="ARBA00004922"/>
    </source>
</evidence>
<feature type="active site" evidence="6">
    <location>
        <position position="473"/>
    </location>
</feature>
<feature type="region of interest" description="Disordered" evidence="9">
    <location>
        <begin position="58"/>
        <end position="88"/>
    </location>
</feature>
<keyword evidence="8" id="KW-0326">Glycosidase</keyword>
<dbReference type="SUPFAM" id="SSF48225">
    <property type="entry name" value="Seven-hairpin glycosidases"/>
    <property type="match status" value="1"/>
</dbReference>
<dbReference type="GO" id="GO:0005783">
    <property type="term" value="C:endoplasmic reticulum"/>
    <property type="evidence" value="ECO:0007669"/>
    <property type="project" value="TreeGrafter"/>
</dbReference>
<comment type="caution">
    <text evidence="10">The sequence shown here is derived from an EMBL/GenBank/DDBJ whole genome shotgun (WGS) entry which is preliminary data.</text>
</comment>
<dbReference type="PANTHER" id="PTHR11742">
    <property type="entry name" value="MANNOSYL-OLIGOSACCHARIDE ALPHA-1,2-MANNOSIDASE-RELATED"/>
    <property type="match status" value="1"/>
</dbReference>
<comment type="similarity">
    <text evidence="3 8">Belongs to the glycosyl hydrolase 47 family.</text>
</comment>
<evidence type="ECO:0000256" key="1">
    <source>
        <dbReference type="ARBA" id="ARBA00001913"/>
    </source>
</evidence>
<accession>A0AAE8MPR3</accession>
<evidence type="ECO:0000313" key="10">
    <source>
        <dbReference type="EMBL" id="SPN97502.1"/>
    </source>
</evidence>
<dbReference type="GO" id="GO:0036503">
    <property type="term" value="P:ERAD pathway"/>
    <property type="evidence" value="ECO:0007669"/>
    <property type="project" value="UniProtKB-ARBA"/>
</dbReference>
<dbReference type="PRINTS" id="PR00747">
    <property type="entry name" value="GLYHDRLASE47"/>
</dbReference>
<evidence type="ECO:0000256" key="6">
    <source>
        <dbReference type="PIRSR" id="PIRSR601382-1"/>
    </source>
</evidence>
<evidence type="ECO:0000256" key="4">
    <source>
        <dbReference type="ARBA" id="ARBA00022801"/>
    </source>
</evidence>
<organism evidence="10 11">
    <name type="scientific">Cephalotrichum gorgonifer</name>
    <dbReference type="NCBI Taxonomy" id="2041049"/>
    <lineage>
        <taxon>Eukaryota</taxon>
        <taxon>Fungi</taxon>
        <taxon>Dikarya</taxon>
        <taxon>Ascomycota</taxon>
        <taxon>Pezizomycotina</taxon>
        <taxon>Sordariomycetes</taxon>
        <taxon>Hypocreomycetidae</taxon>
        <taxon>Microascales</taxon>
        <taxon>Microascaceae</taxon>
        <taxon>Cephalotrichum</taxon>
    </lineage>
</organism>
<reference evidence="10" key="1">
    <citation type="submission" date="2018-03" db="EMBL/GenBank/DDBJ databases">
        <authorList>
            <person name="Guldener U."/>
        </authorList>
    </citation>
    <scope>NUCLEOTIDE SEQUENCE</scope>
</reference>
<comment type="cofactor">
    <cofactor evidence="1 7">
        <name>Ca(2+)</name>
        <dbReference type="ChEBI" id="CHEBI:29108"/>
    </cofactor>
</comment>
<feature type="binding site" evidence="7">
    <location>
        <position position="560"/>
    </location>
    <ligand>
        <name>Ca(2+)</name>
        <dbReference type="ChEBI" id="CHEBI:29108"/>
    </ligand>
</feature>